<evidence type="ECO:0000313" key="4">
    <source>
        <dbReference type="Proteomes" id="UP000199515"/>
    </source>
</evidence>
<proteinExistence type="predicted"/>
<evidence type="ECO:0000256" key="2">
    <source>
        <dbReference type="SAM" id="SignalP"/>
    </source>
</evidence>
<dbReference type="STRING" id="589385.SAMN05421504_105110"/>
<name>A0A1H3IT39_9PSEU</name>
<organism evidence="3 4">
    <name type="scientific">Amycolatopsis xylanica</name>
    <dbReference type="NCBI Taxonomy" id="589385"/>
    <lineage>
        <taxon>Bacteria</taxon>
        <taxon>Bacillati</taxon>
        <taxon>Actinomycetota</taxon>
        <taxon>Actinomycetes</taxon>
        <taxon>Pseudonocardiales</taxon>
        <taxon>Pseudonocardiaceae</taxon>
        <taxon>Amycolatopsis</taxon>
    </lineage>
</organism>
<keyword evidence="2" id="KW-0732">Signal</keyword>
<gene>
    <name evidence="3" type="ORF">SAMN05421504_105110</name>
</gene>
<evidence type="ECO:0000256" key="1">
    <source>
        <dbReference type="SAM" id="MobiDB-lite"/>
    </source>
</evidence>
<sequence>MRHLTKLIGTGLILVAVTACASHAATTGNPDEGGGPTIETTAPPVSGPVPAPQIDAAALPPEYPKNVTTAGNDLLIKAEEGGCEKLRATVIEQTEQKVAVRLVKLDTRPGEMCPMYIREVTLTVTLDKPLGQRTLVLTAERPK</sequence>
<protein>
    <submittedName>
        <fullName evidence="3">Uncharacterized protein</fullName>
    </submittedName>
</protein>
<accession>A0A1H3IT39</accession>
<dbReference type="AlphaFoldDB" id="A0A1H3IT39"/>
<dbReference type="EMBL" id="FNON01000005">
    <property type="protein sequence ID" value="SDY30890.1"/>
    <property type="molecule type" value="Genomic_DNA"/>
</dbReference>
<feature type="region of interest" description="Disordered" evidence="1">
    <location>
        <begin position="26"/>
        <end position="62"/>
    </location>
</feature>
<feature type="signal peptide" evidence="2">
    <location>
        <begin position="1"/>
        <end position="24"/>
    </location>
</feature>
<feature type="chain" id="PRO_5011684888" evidence="2">
    <location>
        <begin position="25"/>
        <end position="143"/>
    </location>
</feature>
<reference evidence="3 4" key="1">
    <citation type="submission" date="2016-10" db="EMBL/GenBank/DDBJ databases">
        <authorList>
            <person name="de Groot N.N."/>
        </authorList>
    </citation>
    <scope>NUCLEOTIDE SEQUENCE [LARGE SCALE GENOMIC DNA]</scope>
    <source>
        <strain evidence="3 4">CPCC 202699</strain>
    </source>
</reference>
<evidence type="ECO:0000313" key="3">
    <source>
        <dbReference type="EMBL" id="SDY30890.1"/>
    </source>
</evidence>
<dbReference type="Proteomes" id="UP000199515">
    <property type="component" value="Unassembled WGS sequence"/>
</dbReference>
<dbReference type="PROSITE" id="PS51257">
    <property type="entry name" value="PROKAR_LIPOPROTEIN"/>
    <property type="match status" value="1"/>
</dbReference>
<keyword evidence="4" id="KW-1185">Reference proteome</keyword>